<evidence type="ECO:0000313" key="3">
    <source>
        <dbReference type="Proteomes" id="UP000199180"/>
    </source>
</evidence>
<sequence length="56" mass="6337">MIWFDPEMSWEAAPTGRRGRQQSYSDAAIQTCLSMKVLFGIALRQTTGFVESLLQL</sequence>
<name>A0A1I0IL23_9RHOB</name>
<dbReference type="Proteomes" id="UP000199180">
    <property type="component" value="Unassembled WGS sequence"/>
</dbReference>
<evidence type="ECO:0000313" key="2">
    <source>
        <dbReference type="EMBL" id="SET97089.1"/>
    </source>
</evidence>
<dbReference type="Pfam" id="PF13737">
    <property type="entry name" value="DDE_Tnp_1_5"/>
    <property type="match status" value="1"/>
</dbReference>
<protein>
    <submittedName>
        <fullName evidence="2">Transposase DDE domain-containing protein</fullName>
    </submittedName>
</protein>
<accession>A0A1I0IL23</accession>
<dbReference type="InterPro" id="IPR025668">
    <property type="entry name" value="Tnp_DDE_dom"/>
</dbReference>
<reference evidence="2 3" key="1">
    <citation type="submission" date="2016-10" db="EMBL/GenBank/DDBJ databases">
        <authorList>
            <person name="de Groot N.N."/>
        </authorList>
    </citation>
    <scope>NUCLEOTIDE SEQUENCE [LARGE SCALE GENOMIC DNA]</scope>
    <source>
        <strain evidence="2 3">DSM 17862</strain>
    </source>
</reference>
<dbReference type="STRING" id="364199.SAMN04489858_1171"/>
<organism evidence="2 3">
    <name type="scientific">Paracoccus homiensis</name>
    <dbReference type="NCBI Taxonomy" id="364199"/>
    <lineage>
        <taxon>Bacteria</taxon>
        <taxon>Pseudomonadati</taxon>
        <taxon>Pseudomonadota</taxon>
        <taxon>Alphaproteobacteria</taxon>
        <taxon>Rhodobacterales</taxon>
        <taxon>Paracoccaceae</taxon>
        <taxon>Paracoccus</taxon>
    </lineage>
</organism>
<dbReference type="AlphaFoldDB" id="A0A1I0IL23"/>
<gene>
    <name evidence="2" type="ORF">SAMN04489858_1171</name>
</gene>
<feature type="non-terminal residue" evidence="2">
    <location>
        <position position="56"/>
    </location>
</feature>
<evidence type="ECO:0000259" key="1">
    <source>
        <dbReference type="Pfam" id="PF13737"/>
    </source>
</evidence>
<feature type="domain" description="Transposase DDE" evidence="1">
    <location>
        <begin position="1"/>
        <end position="56"/>
    </location>
</feature>
<dbReference type="EMBL" id="FOHO01000017">
    <property type="protein sequence ID" value="SET97089.1"/>
    <property type="molecule type" value="Genomic_DNA"/>
</dbReference>
<keyword evidence="3" id="KW-1185">Reference proteome</keyword>
<proteinExistence type="predicted"/>